<keyword evidence="1" id="KW-0812">Transmembrane</keyword>
<organism evidence="2 3">
    <name type="scientific">Robiginitalea marina</name>
    <dbReference type="NCBI Taxonomy" id="2954105"/>
    <lineage>
        <taxon>Bacteria</taxon>
        <taxon>Pseudomonadati</taxon>
        <taxon>Bacteroidota</taxon>
        <taxon>Flavobacteriia</taxon>
        <taxon>Flavobacteriales</taxon>
        <taxon>Flavobacteriaceae</taxon>
        <taxon>Robiginitalea</taxon>
    </lineage>
</organism>
<evidence type="ECO:0000313" key="3">
    <source>
        <dbReference type="Proteomes" id="UP001206312"/>
    </source>
</evidence>
<name>A0ABT1AZ69_9FLAO</name>
<protein>
    <submittedName>
        <fullName evidence="2">DUF6090 family protein</fullName>
    </submittedName>
</protein>
<proteinExistence type="predicted"/>
<dbReference type="Pfam" id="PF19578">
    <property type="entry name" value="DUF6090"/>
    <property type="match status" value="1"/>
</dbReference>
<keyword evidence="1" id="KW-0472">Membrane</keyword>
<reference evidence="2 3" key="1">
    <citation type="submission" date="2022-06" db="EMBL/GenBank/DDBJ databases">
        <authorList>
            <person name="Xuan X."/>
        </authorList>
    </citation>
    <scope>NUCLEOTIDE SEQUENCE [LARGE SCALE GENOMIC DNA]</scope>
    <source>
        <strain evidence="2 3">2V75</strain>
    </source>
</reference>
<comment type="caution">
    <text evidence="2">The sequence shown here is derived from an EMBL/GenBank/DDBJ whole genome shotgun (WGS) entry which is preliminary data.</text>
</comment>
<feature type="transmembrane region" description="Helical" evidence="1">
    <location>
        <begin position="21"/>
        <end position="42"/>
    </location>
</feature>
<gene>
    <name evidence="2" type="ORF">NG653_07300</name>
</gene>
<dbReference type="EMBL" id="JAMXIB010000005">
    <property type="protein sequence ID" value="MCO5724658.1"/>
    <property type="molecule type" value="Genomic_DNA"/>
</dbReference>
<dbReference type="RefSeq" id="WP_252741038.1">
    <property type="nucleotide sequence ID" value="NZ_JAMXIB010000005.1"/>
</dbReference>
<keyword evidence="1" id="KW-1133">Transmembrane helix</keyword>
<evidence type="ECO:0000313" key="2">
    <source>
        <dbReference type="EMBL" id="MCO5724658.1"/>
    </source>
</evidence>
<keyword evidence="3" id="KW-1185">Reference proteome</keyword>
<sequence length="249" mass="28419">MLKFFRTIRKRLLAENKFSKYVLYALGEIFLVVVGILIALAINDHQQYKKDRGVESRNLQKFSSDLTQDSLLLQKLILREQHIIQDIDTLFSILLANDEAAVMKVFEKSESVGASSVFNANTGTFDEAVSTGTLQTLLDDSLRSDIFAYYKRAKNNLEDKITDHYQTTQIVPELLDIVGSSRQAVQFVMNAVNPHLEPLSVTALLENPDFNKLLIWRRANSSILIGNWESFLSENARLHQRIREELGEE</sequence>
<accession>A0ABT1AZ69</accession>
<evidence type="ECO:0000256" key="1">
    <source>
        <dbReference type="SAM" id="Phobius"/>
    </source>
</evidence>
<dbReference type="Proteomes" id="UP001206312">
    <property type="component" value="Unassembled WGS sequence"/>
</dbReference>
<dbReference type="InterPro" id="IPR045749">
    <property type="entry name" value="DUF6090"/>
</dbReference>